<dbReference type="InParanoid" id="A0A1J7JY66"/>
<evidence type="ECO:0000313" key="2">
    <source>
        <dbReference type="Proteomes" id="UP000182658"/>
    </source>
</evidence>
<gene>
    <name evidence="1" type="ORF">CONLIGDRAFT_688179</name>
</gene>
<name>A0A1J7JY66_9PEZI</name>
<dbReference type="AlphaFoldDB" id="A0A1J7JY66"/>
<proteinExistence type="predicted"/>
<protein>
    <submittedName>
        <fullName evidence="1">Uncharacterized protein</fullName>
    </submittedName>
</protein>
<keyword evidence="2" id="KW-1185">Reference proteome</keyword>
<reference evidence="1 2" key="1">
    <citation type="submission" date="2016-10" db="EMBL/GenBank/DDBJ databases">
        <title>Draft genome sequence of Coniochaeta ligniaria NRRL30616, a lignocellulolytic fungus for bioabatement of inhibitors in plant biomass hydrolysates.</title>
        <authorList>
            <consortium name="DOE Joint Genome Institute"/>
            <person name="Jimenez D.J."/>
            <person name="Hector R.E."/>
            <person name="Riley R."/>
            <person name="Sun H."/>
            <person name="Grigoriev I.V."/>
            <person name="Van Elsas J.D."/>
            <person name="Nichols N.N."/>
        </authorList>
    </citation>
    <scope>NUCLEOTIDE SEQUENCE [LARGE SCALE GENOMIC DNA]</scope>
    <source>
        <strain evidence="1 2">NRRL 30616</strain>
    </source>
</reference>
<accession>A0A1J7JY66</accession>
<sequence length="167" mass="17790">MYQARSFGNDSCPATRFTKGYTDGRQHTFCYGPYATGDLGVNITTRLGLCCNGTTNQSQAAPVEVVLDPLGYGLPVTGNCWFSCNATYLEGSRAVGGELAAFSDLERCLEKPIDNGQAVLNGSEVVNPYHIRCTARETSDATGTLVLPYSNCKLGLGLLALIAFAMV</sequence>
<organism evidence="1 2">
    <name type="scientific">Coniochaeta ligniaria NRRL 30616</name>
    <dbReference type="NCBI Taxonomy" id="1408157"/>
    <lineage>
        <taxon>Eukaryota</taxon>
        <taxon>Fungi</taxon>
        <taxon>Dikarya</taxon>
        <taxon>Ascomycota</taxon>
        <taxon>Pezizomycotina</taxon>
        <taxon>Sordariomycetes</taxon>
        <taxon>Sordariomycetidae</taxon>
        <taxon>Coniochaetales</taxon>
        <taxon>Coniochaetaceae</taxon>
        <taxon>Coniochaeta</taxon>
    </lineage>
</organism>
<dbReference type="EMBL" id="KV875093">
    <property type="protein sequence ID" value="OIW34372.1"/>
    <property type="molecule type" value="Genomic_DNA"/>
</dbReference>
<evidence type="ECO:0000313" key="1">
    <source>
        <dbReference type="EMBL" id="OIW34372.1"/>
    </source>
</evidence>
<dbReference type="Proteomes" id="UP000182658">
    <property type="component" value="Unassembled WGS sequence"/>
</dbReference>